<evidence type="ECO:0000313" key="1">
    <source>
        <dbReference type="EMBL" id="SGY18126.1"/>
    </source>
</evidence>
<dbReference type="GO" id="GO:0005737">
    <property type="term" value="C:cytoplasm"/>
    <property type="evidence" value="ECO:0007669"/>
    <property type="project" value="TreeGrafter"/>
</dbReference>
<dbReference type="AlphaFoldDB" id="A0A2X0MN30"/>
<dbReference type="InterPro" id="IPR015424">
    <property type="entry name" value="PyrdxlP-dep_Trfase"/>
</dbReference>
<proteinExistence type="predicted"/>
<organism evidence="1 2">
    <name type="scientific">Microbotryum silenes-dioicae</name>
    <dbReference type="NCBI Taxonomy" id="796604"/>
    <lineage>
        <taxon>Eukaryota</taxon>
        <taxon>Fungi</taxon>
        <taxon>Dikarya</taxon>
        <taxon>Basidiomycota</taxon>
        <taxon>Pucciniomycotina</taxon>
        <taxon>Microbotryomycetes</taxon>
        <taxon>Microbotryales</taxon>
        <taxon>Microbotryaceae</taxon>
        <taxon>Microbotryum</taxon>
    </lineage>
</organism>
<dbReference type="PANTHER" id="PTHR11999">
    <property type="entry name" value="GROUP II PYRIDOXAL-5-PHOSPHATE DECARBOXYLASE"/>
    <property type="match status" value="1"/>
</dbReference>
<keyword evidence="2" id="KW-1185">Reference proteome</keyword>
<sequence length="202" mass="22619">MRLQSSQSWLNIPYDCGIFFSRSSGLYELLGPGQNSSAYLRSTQVSVPSSPTETTTPLLDPYRTMTSPIFLDVENYRRFRALPVYTALKSLGTSGYAELFASNIAFAHRVASYLDSNPAFDVLTPSSRSPGSKLRFRQLNIVLFAYVQNAEINNTGRMYCTGTKWKGRGAIPIAVSNWSTNEERVWAIVREVFDKVSEEATE</sequence>
<evidence type="ECO:0000313" key="2">
    <source>
        <dbReference type="Proteomes" id="UP000249464"/>
    </source>
</evidence>
<dbReference type="PANTHER" id="PTHR11999:SF165">
    <property type="entry name" value="DECARBOXYLASE, PUTATIVE (AFU_ORTHOLOGUE AFUA_2G04980)-RELATED"/>
    <property type="match status" value="1"/>
</dbReference>
<dbReference type="STRING" id="796604.A0A2X0MN30"/>
<name>A0A2X0MN30_9BASI</name>
<accession>A0A2X0MN30</accession>
<dbReference type="SUPFAM" id="SSF53383">
    <property type="entry name" value="PLP-dependent transferases"/>
    <property type="match status" value="1"/>
</dbReference>
<dbReference type="InterPro" id="IPR015422">
    <property type="entry name" value="PyrdxlP-dep_Trfase_small"/>
</dbReference>
<reference evidence="1 2" key="1">
    <citation type="submission" date="2016-11" db="EMBL/GenBank/DDBJ databases">
        <authorList>
            <person name="Jaros S."/>
            <person name="Januszkiewicz K."/>
            <person name="Wedrychowicz H."/>
        </authorList>
    </citation>
    <scope>NUCLEOTIDE SEQUENCE [LARGE SCALE GENOMIC DNA]</scope>
</reference>
<dbReference type="GO" id="GO:0016831">
    <property type="term" value="F:carboxy-lyase activity"/>
    <property type="evidence" value="ECO:0007669"/>
    <property type="project" value="TreeGrafter"/>
</dbReference>
<dbReference type="Proteomes" id="UP000249464">
    <property type="component" value="Unassembled WGS sequence"/>
</dbReference>
<dbReference type="Gene3D" id="3.90.1150.10">
    <property type="entry name" value="Aspartate Aminotransferase, domain 1"/>
    <property type="match status" value="1"/>
</dbReference>
<dbReference type="InterPro" id="IPR010977">
    <property type="entry name" value="Aromatic_deC"/>
</dbReference>
<dbReference type="EMBL" id="FQNC01000015">
    <property type="protein sequence ID" value="SGY18126.1"/>
    <property type="molecule type" value="Genomic_DNA"/>
</dbReference>
<gene>
    <name evidence="1" type="primary">BQ5605_C015g07984</name>
    <name evidence="1" type="ORF">BQ5605_C015G07984</name>
</gene>
<protein>
    <submittedName>
        <fullName evidence="1">BQ5605_C015g07984 protein</fullName>
    </submittedName>
</protein>